<dbReference type="Gene3D" id="3.40.50.1970">
    <property type="match status" value="1"/>
</dbReference>
<dbReference type="GO" id="GO:0006189">
    <property type="term" value="P:'de novo' IMP biosynthetic process"/>
    <property type="evidence" value="ECO:0007669"/>
    <property type="project" value="UniProtKB-UniPathway"/>
</dbReference>
<dbReference type="UniPathway" id="UPA00074">
    <property type="reaction ID" value="UER00131"/>
</dbReference>
<dbReference type="GO" id="GO:0005524">
    <property type="term" value="F:ATP binding"/>
    <property type="evidence" value="ECO:0007669"/>
    <property type="project" value="UniProtKB-KW"/>
</dbReference>
<evidence type="ECO:0000256" key="1">
    <source>
        <dbReference type="ARBA" id="ARBA00004672"/>
    </source>
</evidence>
<dbReference type="InterPro" id="IPR018236">
    <property type="entry name" value="SAICAR_synthetase_CS"/>
</dbReference>
<dbReference type="GO" id="GO:0004639">
    <property type="term" value="F:phosphoribosylaminoimidazolesuccinocarboxamide synthase activity"/>
    <property type="evidence" value="ECO:0007669"/>
    <property type="project" value="UniProtKB-EC"/>
</dbReference>
<evidence type="ECO:0000256" key="5">
    <source>
        <dbReference type="ARBA" id="ARBA00022741"/>
    </source>
</evidence>
<organism evidence="11">
    <name type="scientific">marine sediment metagenome</name>
    <dbReference type="NCBI Taxonomy" id="412755"/>
    <lineage>
        <taxon>unclassified sequences</taxon>
        <taxon>metagenomes</taxon>
        <taxon>ecological metagenomes</taxon>
    </lineage>
</organism>
<keyword evidence="6" id="KW-0658">Purine biosynthesis</keyword>
<feature type="non-terminal residue" evidence="11">
    <location>
        <position position="404"/>
    </location>
</feature>
<dbReference type="SUPFAM" id="SSF52255">
    <property type="entry name" value="N5-CAIR mutase (phosphoribosylaminoimidazole carboxylase, PurE)"/>
    <property type="match status" value="1"/>
</dbReference>
<keyword evidence="8" id="KW-0511">Multifunctional enzyme</keyword>
<dbReference type="Pfam" id="PF01259">
    <property type="entry name" value="SAICAR_synt"/>
    <property type="match status" value="2"/>
</dbReference>
<proteinExistence type="inferred from homology"/>
<dbReference type="SUPFAM" id="SSF56104">
    <property type="entry name" value="SAICAR synthase-like"/>
    <property type="match status" value="1"/>
</dbReference>
<evidence type="ECO:0000256" key="2">
    <source>
        <dbReference type="ARBA" id="ARBA00011020"/>
    </source>
</evidence>
<dbReference type="InterPro" id="IPR050089">
    <property type="entry name" value="SAICAR_synthetase"/>
</dbReference>
<reference evidence="11" key="1">
    <citation type="journal article" date="2015" name="Nature">
        <title>Complex archaea that bridge the gap between prokaryotes and eukaryotes.</title>
        <authorList>
            <person name="Spang A."/>
            <person name="Saw J.H."/>
            <person name="Jorgensen S.L."/>
            <person name="Zaremba-Niedzwiedzka K."/>
            <person name="Martijn J."/>
            <person name="Lind A.E."/>
            <person name="van Eijk R."/>
            <person name="Schleper C."/>
            <person name="Guy L."/>
            <person name="Ettema T.J."/>
        </authorList>
    </citation>
    <scope>NUCLEOTIDE SEQUENCE</scope>
</reference>
<evidence type="ECO:0000313" key="11">
    <source>
        <dbReference type="EMBL" id="KKL16998.1"/>
    </source>
</evidence>
<dbReference type="Gene3D" id="3.30.470.20">
    <property type="entry name" value="ATP-grasp fold, B domain"/>
    <property type="match status" value="1"/>
</dbReference>
<evidence type="ECO:0000256" key="8">
    <source>
        <dbReference type="ARBA" id="ARBA00023268"/>
    </source>
</evidence>
<keyword evidence="7" id="KW-0067">ATP-binding</keyword>
<dbReference type="PANTHER" id="PTHR43599:SF3">
    <property type="entry name" value="SI:DKEY-6E2.2"/>
    <property type="match status" value="1"/>
</dbReference>
<dbReference type="GO" id="GO:0005829">
    <property type="term" value="C:cytosol"/>
    <property type="evidence" value="ECO:0007669"/>
    <property type="project" value="TreeGrafter"/>
</dbReference>
<dbReference type="PANTHER" id="PTHR43599">
    <property type="entry name" value="MULTIFUNCTIONAL PROTEIN ADE2"/>
    <property type="match status" value="1"/>
</dbReference>
<evidence type="ECO:0000256" key="3">
    <source>
        <dbReference type="ARBA" id="ARBA00012217"/>
    </source>
</evidence>
<evidence type="ECO:0000256" key="4">
    <source>
        <dbReference type="ARBA" id="ARBA00022598"/>
    </source>
</evidence>
<dbReference type="Gene3D" id="3.30.200.20">
    <property type="entry name" value="Phosphorylase Kinase, domain 1"/>
    <property type="match status" value="1"/>
</dbReference>
<keyword evidence="5" id="KW-0547">Nucleotide-binding</keyword>
<feature type="domain" description="SAICAR synthetase/ADE2 N-terminal" evidence="10">
    <location>
        <begin position="190"/>
        <end position="275"/>
    </location>
</feature>
<evidence type="ECO:0000259" key="10">
    <source>
        <dbReference type="Pfam" id="PF01259"/>
    </source>
</evidence>
<dbReference type="EC" id="6.3.2.6" evidence="3"/>
<keyword evidence="4" id="KW-0436">Ligase</keyword>
<accession>A0A0F9DYU0</accession>
<dbReference type="PROSITE" id="PS01058">
    <property type="entry name" value="SAICAR_SYNTHETASE_2"/>
    <property type="match status" value="1"/>
</dbReference>
<evidence type="ECO:0000259" key="9">
    <source>
        <dbReference type="Pfam" id="PF00731"/>
    </source>
</evidence>
<feature type="domain" description="PurE" evidence="9">
    <location>
        <begin position="313"/>
        <end position="395"/>
    </location>
</feature>
<dbReference type="Pfam" id="PF00731">
    <property type="entry name" value="AIRC"/>
    <property type="match status" value="1"/>
</dbReference>
<name>A0A0F9DYU0_9ZZZZ</name>
<evidence type="ECO:0000256" key="6">
    <source>
        <dbReference type="ARBA" id="ARBA00022755"/>
    </source>
</evidence>
<protein>
    <recommendedName>
        <fullName evidence="3">phosphoribosylaminoimidazolesuccinocarboxamide synthase</fullName>
        <ecNumber evidence="3">6.3.2.6</ecNumber>
    </recommendedName>
</protein>
<comment type="similarity">
    <text evidence="2">In the N-terminal section; belongs to the SAICAR synthetase family.</text>
</comment>
<gene>
    <name evidence="11" type="ORF">LCGC14_2489950</name>
</gene>
<evidence type="ECO:0000256" key="7">
    <source>
        <dbReference type="ARBA" id="ARBA00022840"/>
    </source>
</evidence>
<comment type="caution">
    <text evidence="11">The sequence shown here is derived from an EMBL/GenBank/DDBJ whole genome shotgun (WGS) entry which is preliminary data.</text>
</comment>
<feature type="domain" description="SAICAR synthetase/ADE2 N-terminal" evidence="10">
    <location>
        <begin position="9"/>
        <end position="137"/>
    </location>
</feature>
<sequence>MDYKKGRKIIEGKTKIIWACENDPNLVIIENKNDITAFDDSSFTKKFKTKAVYATTVTCRVFELLKKAGISVAYESQVSPTEFLAPDCTMIPLEVVARRYAVGSFLKRHPEFSPKDNETPLRFHSLVTEFFLKTTKGSLINEDGEKILEGLNPKEGEEDPFIPNPYEESWKLYHPKKTSWDAGAILKKEIKANKVLKGNLTEKIKEMDTMLRKVFLTLEGAWNTLGLRIIDMKIEFGVNKEGKLMVADVIDNDSWRLRDALWEELSKEAFRQGEGMDEVEKKYGLVASLTQKFRIPKQVLVLWRGSDSDPLPKLDLFENTAGVAIENIVLSGHKSTKQCLDILEKILGKYPDGGVIVTKVGRSNGLGPIIAARTSWPVIAIPATIDNFPEDIWSSIILDLTIFS</sequence>
<dbReference type="EMBL" id="LAZR01039440">
    <property type="protein sequence ID" value="KKL16998.1"/>
    <property type="molecule type" value="Genomic_DNA"/>
</dbReference>
<comment type="pathway">
    <text evidence="1">Purine metabolism; IMP biosynthesis via de novo pathway; 5-amino-1-(5-phospho-D-ribosyl)imidazole-4-carboxamide from 5-amino-1-(5-phospho-D-ribosyl)imidazole-4-carboxylate: step 1/2.</text>
</comment>
<dbReference type="AlphaFoldDB" id="A0A0F9DYU0"/>
<dbReference type="InterPro" id="IPR028923">
    <property type="entry name" value="SAICAR_synt/ADE2_N"/>
</dbReference>
<dbReference type="InterPro" id="IPR000031">
    <property type="entry name" value="PurE_dom"/>
</dbReference>